<reference evidence="2 3" key="1">
    <citation type="submission" date="2015-07" db="EMBL/GenBank/DDBJ databases">
        <title>Emmonsia species relationships and genome sequence.</title>
        <authorList>
            <consortium name="The Broad Institute Genomics Platform"/>
            <person name="Cuomo C.A."/>
            <person name="Munoz J.F."/>
            <person name="Imamovic A."/>
            <person name="Priest M.E."/>
            <person name="Young S."/>
            <person name="Clay O.K."/>
            <person name="McEwen J.G."/>
        </authorList>
    </citation>
    <scope>NUCLEOTIDE SEQUENCE [LARGE SCALE GENOMIC DNA]</scope>
    <source>
        <strain evidence="2 3">UAMH 9510</strain>
    </source>
</reference>
<dbReference type="AlphaFoldDB" id="A0A1J9PPD0"/>
<comment type="caution">
    <text evidence="2">The sequence shown here is derived from an EMBL/GenBank/DDBJ whole genome shotgun (WGS) entry which is preliminary data.</text>
</comment>
<dbReference type="EMBL" id="LGRN01000048">
    <property type="protein sequence ID" value="OJD18022.1"/>
    <property type="molecule type" value="Genomic_DNA"/>
</dbReference>
<evidence type="ECO:0000256" key="1">
    <source>
        <dbReference type="SAM" id="MobiDB-lite"/>
    </source>
</evidence>
<proteinExistence type="predicted"/>
<sequence>MAWATFPSSQEAVGGPPNGCMPPPFSQTSTSAGFVLTKGGNDNLTFGPRWPSATYTGGGKIAVGNSTNALIARHRGATLLGQVQPPVQLFLPQQLIASQFVPQMTPAAGGPSPPAPAGPSRPKPAPPMPYPGPYAPSPNRTPTADPPAYADTGTVPDIPLPPPAYAATGMGIFSR</sequence>
<protein>
    <submittedName>
        <fullName evidence="2">Uncharacterized protein</fullName>
    </submittedName>
</protein>
<feature type="region of interest" description="Disordered" evidence="1">
    <location>
        <begin position="103"/>
        <end position="175"/>
    </location>
</feature>
<name>A0A1J9PPD0_9EURO</name>
<accession>A0A1J9PPD0</accession>
<dbReference type="STRING" id="1447872.A0A1J9PPD0"/>
<evidence type="ECO:0000313" key="2">
    <source>
        <dbReference type="EMBL" id="OJD18022.1"/>
    </source>
</evidence>
<organism evidence="2 3">
    <name type="scientific">Emergomyces pasteurianus Ep9510</name>
    <dbReference type="NCBI Taxonomy" id="1447872"/>
    <lineage>
        <taxon>Eukaryota</taxon>
        <taxon>Fungi</taxon>
        <taxon>Dikarya</taxon>
        <taxon>Ascomycota</taxon>
        <taxon>Pezizomycotina</taxon>
        <taxon>Eurotiomycetes</taxon>
        <taxon>Eurotiomycetidae</taxon>
        <taxon>Onygenales</taxon>
        <taxon>Ajellomycetaceae</taxon>
        <taxon>Emergomyces</taxon>
    </lineage>
</organism>
<feature type="compositionally biased region" description="Pro residues" evidence="1">
    <location>
        <begin position="111"/>
        <end position="136"/>
    </location>
</feature>
<feature type="region of interest" description="Disordered" evidence="1">
    <location>
        <begin position="1"/>
        <end position="27"/>
    </location>
</feature>
<dbReference type="VEuPathDB" id="FungiDB:AJ78_01914"/>
<evidence type="ECO:0000313" key="3">
    <source>
        <dbReference type="Proteomes" id="UP000182235"/>
    </source>
</evidence>
<feature type="compositionally biased region" description="Polar residues" evidence="1">
    <location>
        <begin position="1"/>
        <end position="11"/>
    </location>
</feature>
<keyword evidence="3" id="KW-1185">Reference proteome</keyword>
<dbReference type="Proteomes" id="UP000182235">
    <property type="component" value="Unassembled WGS sequence"/>
</dbReference>
<gene>
    <name evidence="2" type="ORF">AJ78_01914</name>
</gene>